<comment type="caution">
    <text evidence="1">The sequence shown here is derived from an EMBL/GenBank/DDBJ whole genome shotgun (WGS) entry which is preliminary data.</text>
</comment>
<gene>
    <name evidence="1" type="ORF">OKA05_08910</name>
</gene>
<dbReference type="RefSeq" id="WP_264486781.1">
    <property type="nucleotide sequence ID" value="NZ_JAPDDT010000003.1"/>
</dbReference>
<evidence type="ECO:0000313" key="1">
    <source>
        <dbReference type="EMBL" id="MCW1922673.1"/>
    </source>
</evidence>
<reference evidence="1 2" key="1">
    <citation type="submission" date="2022-10" db="EMBL/GenBank/DDBJ databases">
        <title>Luteolibacter arcticus strain CCTCC AB 2014275, whole genome shotgun sequencing project.</title>
        <authorList>
            <person name="Zhao G."/>
            <person name="Shen L."/>
        </authorList>
    </citation>
    <scope>NUCLEOTIDE SEQUENCE [LARGE SCALE GENOMIC DNA]</scope>
    <source>
        <strain evidence="1 2">CCTCC AB 2014275</strain>
    </source>
</reference>
<name>A0ABT3GGD6_9BACT</name>
<keyword evidence="2" id="KW-1185">Reference proteome</keyword>
<organism evidence="1 2">
    <name type="scientific">Luteolibacter arcticus</name>
    <dbReference type="NCBI Taxonomy" id="1581411"/>
    <lineage>
        <taxon>Bacteria</taxon>
        <taxon>Pseudomonadati</taxon>
        <taxon>Verrucomicrobiota</taxon>
        <taxon>Verrucomicrobiia</taxon>
        <taxon>Verrucomicrobiales</taxon>
        <taxon>Verrucomicrobiaceae</taxon>
        <taxon>Luteolibacter</taxon>
    </lineage>
</organism>
<evidence type="ECO:0000313" key="2">
    <source>
        <dbReference type="Proteomes" id="UP001320876"/>
    </source>
</evidence>
<sequence length="126" mass="13956">MPSLPPRKAPATIRRQIVDALRDPGRRFLDANSSSRNHLDRWGLKADGFFADLADGLASELLFLKPKNQAAQPQRYQCVLAYPPGNSYPALDVHVTLSPRGEPPRVMVAVHESDTVHTLPRIPVDP</sequence>
<accession>A0ABT3GGD6</accession>
<protein>
    <submittedName>
        <fullName evidence="1">Uncharacterized protein</fullName>
    </submittedName>
</protein>
<dbReference type="EMBL" id="JAPDDT010000003">
    <property type="protein sequence ID" value="MCW1922673.1"/>
    <property type="molecule type" value="Genomic_DNA"/>
</dbReference>
<dbReference type="Proteomes" id="UP001320876">
    <property type="component" value="Unassembled WGS sequence"/>
</dbReference>
<proteinExistence type="predicted"/>